<proteinExistence type="predicted"/>
<keyword evidence="3" id="KW-1185">Reference proteome</keyword>
<organism evidence="2 3">
    <name type="scientific">Gordonia asplenii</name>
    <dbReference type="NCBI Taxonomy" id="2725283"/>
    <lineage>
        <taxon>Bacteria</taxon>
        <taxon>Bacillati</taxon>
        <taxon>Actinomycetota</taxon>
        <taxon>Actinomycetes</taxon>
        <taxon>Mycobacteriales</taxon>
        <taxon>Gordoniaceae</taxon>
        <taxon>Gordonia</taxon>
    </lineage>
</organism>
<gene>
    <name evidence="2" type="ORF">HH308_03020</name>
</gene>
<dbReference type="AlphaFoldDB" id="A0A848KUL9"/>
<feature type="region of interest" description="Disordered" evidence="1">
    <location>
        <begin position="273"/>
        <end position="323"/>
    </location>
</feature>
<reference evidence="2 3" key="1">
    <citation type="submission" date="2020-04" db="EMBL/GenBank/DDBJ databases">
        <title>Gordonia sp. nov. TBRC 11910.</title>
        <authorList>
            <person name="Suriyachadkun C."/>
        </authorList>
    </citation>
    <scope>NUCLEOTIDE SEQUENCE [LARGE SCALE GENOMIC DNA]</scope>
    <source>
        <strain evidence="2 3">TBRC 11910</strain>
    </source>
</reference>
<dbReference type="RefSeq" id="WP_170192692.1">
    <property type="nucleotide sequence ID" value="NZ_JABBNB010000002.1"/>
</dbReference>
<evidence type="ECO:0000256" key="1">
    <source>
        <dbReference type="SAM" id="MobiDB-lite"/>
    </source>
</evidence>
<protein>
    <submittedName>
        <fullName evidence="2">Uncharacterized protein</fullName>
    </submittedName>
</protein>
<comment type="caution">
    <text evidence="2">The sequence shown here is derived from an EMBL/GenBank/DDBJ whole genome shotgun (WGS) entry which is preliminary data.</text>
</comment>
<feature type="compositionally biased region" description="Low complexity" evidence="1">
    <location>
        <begin position="273"/>
        <end position="292"/>
    </location>
</feature>
<dbReference type="Proteomes" id="UP000550729">
    <property type="component" value="Unassembled WGS sequence"/>
</dbReference>
<feature type="compositionally biased region" description="Basic and acidic residues" evidence="1">
    <location>
        <begin position="293"/>
        <end position="304"/>
    </location>
</feature>
<dbReference type="EMBL" id="JABBNB010000002">
    <property type="protein sequence ID" value="NMO00183.1"/>
    <property type="molecule type" value="Genomic_DNA"/>
</dbReference>
<sequence length="459" mass="44376">MTECRTAVPADNHLTVGQLVDATPLGKILDTPVADVLAGLKLPALPALPQLPALPGLPTLPALNFDVLLKPLTDLLNSFGTGNLSTAAIDPSKVLSVLSQLLESTLSMSSAALRALDGLWSGSAATSATAKTAKTGAETTALATQGSGMSIDVGAAASIVAAGLATLQGIVVKTVGLLASTIPLIATPIGQGMALAFITTGVAEGTAAVAATRAQLLGPTTHMAANGTPVKISGAPSSSTTSPFAVAANALDAVGTPLKTISSSLTQALGTVTTNTATTGARKTPTTTNPRNDTPDTSKTKGDKTTACPDGKTPASTTPAGLGGGVGGGAGALGGVAPGVAASTPLSARPTTATVSTAPASLTATTGAVTATSATTASTMPAAMGPMMAGGLRTASGGSVAGAVADHLITQANGAHLVGEPADETGPAVLGDEPQALAADIDLSLIDIGLNLGDTPLRM</sequence>
<accession>A0A848KUL9</accession>
<name>A0A848KUL9_9ACTN</name>
<evidence type="ECO:0000313" key="3">
    <source>
        <dbReference type="Proteomes" id="UP000550729"/>
    </source>
</evidence>
<evidence type="ECO:0000313" key="2">
    <source>
        <dbReference type="EMBL" id="NMO00183.1"/>
    </source>
</evidence>